<dbReference type="Proteomes" id="UP001320122">
    <property type="component" value="Unassembled WGS sequence"/>
</dbReference>
<dbReference type="RefSeq" id="WP_234273278.1">
    <property type="nucleotide sequence ID" value="NZ_JABFTT010000005.1"/>
</dbReference>
<keyword evidence="1" id="KW-1133">Transmembrane helix</keyword>
<protein>
    <submittedName>
        <fullName evidence="2">Uncharacterized protein</fullName>
    </submittedName>
</protein>
<accession>A0ABS9ADT9</accession>
<evidence type="ECO:0000313" key="2">
    <source>
        <dbReference type="EMBL" id="MCE8019899.1"/>
    </source>
</evidence>
<keyword evidence="3" id="KW-1185">Reference proteome</keyword>
<feature type="transmembrane region" description="Helical" evidence="1">
    <location>
        <begin position="146"/>
        <end position="167"/>
    </location>
</feature>
<keyword evidence="1" id="KW-0472">Membrane</keyword>
<evidence type="ECO:0000256" key="1">
    <source>
        <dbReference type="SAM" id="Phobius"/>
    </source>
</evidence>
<comment type="caution">
    <text evidence="2">The sequence shown here is derived from an EMBL/GenBank/DDBJ whole genome shotgun (WGS) entry which is preliminary data.</text>
</comment>
<keyword evidence="1" id="KW-0812">Transmembrane</keyword>
<name>A0ABS9ADT9_9GAMM</name>
<feature type="transmembrane region" description="Helical" evidence="1">
    <location>
        <begin position="6"/>
        <end position="25"/>
    </location>
</feature>
<evidence type="ECO:0000313" key="3">
    <source>
        <dbReference type="Proteomes" id="UP001320122"/>
    </source>
</evidence>
<reference evidence="2 3" key="1">
    <citation type="journal article" date="2021" name="Front. Microbiol.">
        <title>Aerobic Denitrification and Heterotrophic Sulfur Oxidation in the Genus Halomonas Revealed by Six Novel Species Characterizations and Genome-Based Analysis.</title>
        <authorList>
            <person name="Wang L."/>
            <person name="Shao Z."/>
        </authorList>
    </citation>
    <scope>NUCLEOTIDE SEQUENCE [LARGE SCALE GENOMIC DNA]</scope>
    <source>
        <strain evidence="2 3">MCCC 1A11036</strain>
    </source>
</reference>
<dbReference type="EMBL" id="JABFTT010000005">
    <property type="protein sequence ID" value="MCE8019899.1"/>
    <property type="molecule type" value="Genomic_DNA"/>
</dbReference>
<organism evidence="2 3">
    <name type="scientific">Billgrantia zhangzhouensis</name>
    <dbReference type="NCBI Taxonomy" id="2733481"/>
    <lineage>
        <taxon>Bacteria</taxon>
        <taxon>Pseudomonadati</taxon>
        <taxon>Pseudomonadota</taxon>
        <taxon>Gammaproteobacteria</taxon>
        <taxon>Oceanospirillales</taxon>
        <taxon>Halomonadaceae</taxon>
        <taxon>Billgrantia</taxon>
    </lineage>
</organism>
<sequence>MDPVLGHVLTGVVALVVGLALQRFADKPKLQYFIPGTFVFNVTDPKVTLQTDSLTLQNAGRKAATNIELVHKERPDHFQFSQAISYSEDQNPNGEYVVKIASLGPKEFLNIQYLSHIKSPVLLRVRSDQGPAQLIQVQFQPIYPKWLTVVATILMLSGFGLLLYWAIKLALLLGKLLADS</sequence>
<proteinExistence type="predicted"/>
<gene>
    <name evidence="2" type="ORF">HOP51_07190</name>
</gene>